<comment type="caution">
    <text evidence="4">The sequence shown here is derived from an EMBL/GenBank/DDBJ whole genome shotgun (WGS) entry which is preliminary data.</text>
</comment>
<dbReference type="InterPro" id="IPR000864">
    <property type="entry name" value="Prot_inh_pot1"/>
</dbReference>
<evidence type="ECO:0000256" key="1">
    <source>
        <dbReference type="ARBA" id="ARBA00008210"/>
    </source>
</evidence>
<comment type="similarity">
    <text evidence="1">Belongs to the protease inhibitor I13 (potato type I serine protease inhibitor) family.</text>
</comment>
<evidence type="ECO:0000313" key="5">
    <source>
        <dbReference type="Proteomes" id="UP000653305"/>
    </source>
</evidence>
<sequence length="93" mass="10606">MSSDKYPFPPCAWKNCTNHEYIGCAGYKDAWPELVGQPTEKCKAQIEKDNPLITVVILGRDEERTDPYGPYFCCNRVYLFVDEGVCYFIPTVG</sequence>
<dbReference type="Pfam" id="PF00280">
    <property type="entry name" value="potato_inhibit"/>
    <property type="match status" value="1"/>
</dbReference>
<dbReference type="GO" id="GO:0004867">
    <property type="term" value="F:serine-type endopeptidase inhibitor activity"/>
    <property type="evidence" value="ECO:0007669"/>
    <property type="project" value="UniProtKB-KW"/>
</dbReference>
<gene>
    <name evidence="4" type="ORF">PHJA_002590100</name>
</gene>
<evidence type="ECO:0000256" key="3">
    <source>
        <dbReference type="ARBA" id="ARBA00022900"/>
    </source>
</evidence>
<dbReference type="PANTHER" id="PTHR33091:SF50">
    <property type="entry name" value="OS06G0319900 PROTEIN"/>
    <property type="match status" value="1"/>
</dbReference>
<dbReference type="AlphaFoldDB" id="A0A830DDQ2"/>
<proteinExistence type="inferred from homology"/>
<keyword evidence="5" id="KW-1185">Reference proteome</keyword>
<dbReference type="SUPFAM" id="SSF54654">
    <property type="entry name" value="CI-2 family of serine protease inhibitors"/>
    <property type="match status" value="1"/>
</dbReference>
<evidence type="ECO:0000256" key="2">
    <source>
        <dbReference type="ARBA" id="ARBA00022690"/>
    </source>
</evidence>
<keyword evidence="2" id="KW-0646">Protease inhibitor</keyword>
<keyword evidence="3" id="KW-0722">Serine protease inhibitor</keyword>
<dbReference type="OrthoDB" id="910270at2759"/>
<dbReference type="Gene3D" id="3.30.10.10">
    <property type="entry name" value="Trypsin Inhibitor V, subunit A"/>
    <property type="match status" value="1"/>
</dbReference>
<dbReference type="PANTHER" id="PTHR33091">
    <property type="entry name" value="PROTEIN, PUTATIVE, EXPRESSED-RELATED"/>
    <property type="match status" value="1"/>
</dbReference>
<dbReference type="InterPro" id="IPR036354">
    <property type="entry name" value="Prot_inh_pot1_sf"/>
</dbReference>
<name>A0A830DDQ2_9LAMI</name>
<dbReference type="GO" id="GO:0009611">
    <property type="term" value="P:response to wounding"/>
    <property type="evidence" value="ECO:0007669"/>
    <property type="project" value="InterPro"/>
</dbReference>
<reference evidence="4" key="1">
    <citation type="submission" date="2020-07" db="EMBL/GenBank/DDBJ databases">
        <title>Ethylene signaling mediates host invasion by parasitic plants.</title>
        <authorList>
            <person name="Yoshida S."/>
        </authorList>
    </citation>
    <scope>NUCLEOTIDE SEQUENCE</scope>
    <source>
        <strain evidence="4">Okayama</strain>
    </source>
</reference>
<protein>
    <submittedName>
        <fullName evidence="4">Inhibitor of trypsin and hageman factor</fullName>
    </submittedName>
</protein>
<accession>A0A830DDQ2</accession>
<dbReference type="EMBL" id="BMAC01000945">
    <property type="protein sequence ID" value="GFQ04462.1"/>
    <property type="molecule type" value="Genomic_DNA"/>
</dbReference>
<organism evidence="4 5">
    <name type="scientific">Phtheirospermum japonicum</name>
    <dbReference type="NCBI Taxonomy" id="374723"/>
    <lineage>
        <taxon>Eukaryota</taxon>
        <taxon>Viridiplantae</taxon>
        <taxon>Streptophyta</taxon>
        <taxon>Embryophyta</taxon>
        <taxon>Tracheophyta</taxon>
        <taxon>Spermatophyta</taxon>
        <taxon>Magnoliopsida</taxon>
        <taxon>eudicotyledons</taxon>
        <taxon>Gunneridae</taxon>
        <taxon>Pentapetalae</taxon>
        <taxon>asterids</taxon>
        <taxon>lamiids</taxon>
        <taxon>Lamiales</taxon>
        <taxon>Orobanchaceae</taxon>
        <taxon>Orobanchaceae incertae sedis</taxon>
        <taxon>Phtheirospermum</taxon>
    </lineage>
</organism>
<evidence type="ECO:0000313" key="4">
    <source>
        <dbReference type="EMBL" id="GFQ04462.1"/>
    </source>
</evidence>
<dbReference type="Proteomes" id="UP000653305">
    <property type="component" value="Unassembled WGS sequence"/>
</dbReference>